<comment type="caution">
    <text evidence="2">The sequence shown here is derived from an EMBL/GenBank/DDBJ whole genome shotgun (WGS) entry which is preliminary data.</text>
</comment>
<evidence type="ECO:0000313" key="3">
    <source>
        <dbReference type="Proteomes" id="UP000461880"/>
    </source>
</evidence>
<gene>
    <name evidence="2" type="ORF">FYJ51_08710</name>
</gene>
<dbReference type="SUPFAM" id="SSF63411">
    <property type="entry name" value="LuxS/MPP-like metallohydrolase"/>
    <property type="match status" value="2"/>
</dbReference>
<dbReference type="PANTHER" id="PTHR11851:SF186">
    <property type="entry name" value="INACTIVE METALLOPROTEASE YMFF-RELATED"/>
    <property type="match status" value="1"/>
</dbReference>
<name>A0A7X2TGY8_9FIRM</name>
<dbReference type="Gene3D" id="3.30.830.10">
    <property type="entry name" value="Metalloenzyme, LuxS/M16 peptidase-like"/>
    <property type="match status" value="2"/>
</dbReference>
<dbReference type="InterPro" id="IPR050361">
    <property type="entry name" value="MPP/UQCRC_Complex"/>
</dbReference>
<feature type="domain" description="Peptidase M16 C-terminal" evidence="1">
    <location>
        <begin position="182"/>
        <end position="349"/>
    </location>
</feature>
<dbReference type="InterPro" id="IPR011249">
    <property type="entry name" value="Metalloenz_LuxS/M16"/>
</dbReference>
<organism evidence="2 3">
    <name type="scientific">Stecheria intestinalis</name>
    <dbReference type="NCBI Taxonomy" id="2606630"/>
    <lineage>
        <taxon>Bacteria</taxon>
        <taxon>Bacillati</taxon>
        <taxon>Bacillota</taxon>
        <taxon>Erysipelotrichia</taxon>
        <taxon>Erysipelotrichales</taxon>
        <taxon>Erysipelotrichaceae</taxon>
        <taxon>Stecheria</taxon>
    </lineage>
</organism>
<protein>
    <submittedName>
        <fullName evidence="2">Insulinase family protein</fullName>
    </submittedName>
</protein>
<sequence length="418" mass="47254">MQTFRLSENCSLHIHPTEKFKDVTMNLDFFLPLESTMRPAHFLLSFLLAEVCDTSRTKLETQKRLDDLYGASLSVTSDPRGNLDLLEFSCSTADSHYVSDSLLYRQMEVLRDYACRPYLENGLFESHLFEECVQKAITAVRMTLDDPSAAAVEEASLRYGGAMKKRCLPSESELCCVTNEACTAAWKELIDQAEIHLFVLGNVDADECLEAARSLFSFSDRNTMVSLQADPETRPYSETILKKPISQSFLVQLYEDGLRYQDPLMPAFMLGNGILGALPTSLLFQEVREARSLCYSIGSENLIYDGMLRITAGMNRRDLLEAGTLIAQQISRMQKGEFSDDQLETARSMYINSWRGSMDHGPSLIWDDCRSVLLHTEDSIPRMIHRFETVTREDIMNAYAGLKLAEVLILEEDADDPS</sequence>
<dbReference type="GO" id="GO:0046872">
    <property type="term" value="F:metal ion binding"/>
    <property type="evidence" value="ECO:0007669"/>
    <property type="project" value="InterPro"/>
</dbReference>
<dbReference type="InterPro" id="IPR007863">
    <property type="entry name" value="Peptidase_M16_C"/>
</dbReference>
<keyword evidence="3" id="KW-1185">Reference proteome</keyword>
<dbReference type="EMBL" id="VUMN01000020">
    <property type="protein sequence ID" value="MSS58986.1"/>
    <property type="molecule type" value="Genomic_DNA"/>
</dbReference>
<accession>A0A7X2TGY8</accession>
<reference evidence="2 3" key="1">
    <citation type="submission" date="2019-08" db="EMBL/GenBank/DDBJ databases">
        <title>In-depth cultivation of the pig gut microbiome towards novel bacterial diversity and tailored functional studies.</title>
        <authorList>
            <person name="Wylensek D."/>
            <person name="Hitch T.C.A."/>
            <person name="Clavel T."/>
        </authorList>
    </citation>
    <scope>NUCLEOTIDE SEQUENCE [LARGE SCALE GENOMIC DNA]</scope>
    <source>
        <strain evidence="2 3">Oil+RF-744-GAM-WT-6</strain>
    </source>
</reference>
<dbReference type="AlphaFoldDB" id="A0A7X2TGY8"/>
<dbReference type="Proteomes" id="UP000461880">
    <property type="component" value="Unassembled WGS sequence"/>
</dbReference>
<evidence type="ECO:0000259" key="1">
    <source>
        <dbReference type="Pfam" id="PF05193"/>
    </source>
</evidence>
<proteinExistence type="predicted"/>
<dbReference type="Pfam" id="PF05193">
    <property type="entry name" value="Peptidase_M16_C"/>
    <property type="match status" value="1"/>
</dbReference>
<dbReference type="PANTHER" id="PTHR11851">
    <property type="entry name" value="METALLOPROTEASE"/>
    <property type="match status" value="1"/>
</dbReference>
<evidence type="ECO:0000313" key="2">
    <source>
        <dbReference type="EMBL" id="MSS58986.1"/>
    </source>
</evidence>